<dbReference type="AlphaFoldDB" id="A0A8H6A153"/>
<dbReference type="EMBL" id="SPNV01000158">
    <property type="protein sequence ID" value="KAF5859612.1"/>
    <property type="molecule type" value="Genomic_DNA"/>
</dbReference>
<dbReference type="InterPro" id="IPR011990">
    <property type="entry name" value="TPR-like_helical_dom_sf"/>
</dbReference>
<dbReference type="Gene3D" id="1.25.40.10">
    <property type="entry name" value="Tetratricopeptide repeat domain"/>
    <property type="match status" value="1"/>
</dbReference>
<dbReference type="Proteomes" id="UP000541154">
    <property type="component" value="Unassembled WGS sequence"/>
</dbReference>
<keyword evidence="1" id="KW-0175">Coiled coil</keyword>
<accession>A0A8H6A153</accession>
<protein>
    <submittedName>
        <fullName evidence="2">Uncharacterized protein</fullName>
    </submittedName>
</protein>
<comment type="caution">
    <text evidence="2">The sequence shown here is derived from an EMBL/GenBank/DDBJ whole genome shotgun (WGS) entry which is preliminary data.</text>
</comment>
<feature type="coiled-coil region" evidence="1">
    <location>
        <begin position="666"/>
        <end position="693"/>
    </location>
</feature>
<evidence type="ECO:0000313" key="3">
    <source>
        <dbReference type="Proteomes" id="UP000541154"/>
    </source>
</evidence>
<proteinExistence type="predicted"/>
<organism evidence="2 3">
    <name type="scientific">Petromyces alliaceus</name>
    <name type="common">Aspergillus alliaceus</name>
    <dbReference type="NCBI Taxonomy" id="209559"/>
    <lineage>
        <taxon>Eukaryota</taxon>
        <taxon>Fungi</taxon>
        <taxon>Dikarya</taxon>
        <taxon>Ascomycota</taxon>
        <taxon>Pezizomycotina</taxon>
        <taxon>Eurotiomycetes</taxon>
        <taxon>Eurotiomycetidae</taxon>
        <taxon>Eurotiales</taxon>
        <taxon>Aspergillaceae</taxon>
        <taxon>Aspergillus</taxon>
        <taxon>Aspergillus subgen. Circumdati</taxon>
    </lineage>
</organism>
<feature type="coiled-coil region" evidence="1">
    <location>
        <begin position="63"/>
        <end position="97"/>
    </location>
</feature>
<evidence type="ECO:0000256" key="1">
    <source>
        <dbReference type="SAM" id="Coils"/>
    </source>
</evidence>
<evidence type="ECO:0000313" key="2">
    <source>
        <dbReference type="EMBL" id="KAF5859612.1"/>
    </source>
</evidence>
<sequence>MQSLWSRAASARSTCHCVSCLSTATPGIASRAASAASKKRLRIGNSVTALYTSIFAAAALADAQAKNQRRHEWQEKIAAVKEEVNALVDEEQRLLANILSRRKRRTLFNGIPLNRQYSTLARSLPQTLQGVSWNIPTRSVHSNASLREFPDRPDSRVLDGLETHLDIVDDYGNEILEELVDEHATWADDNQDEYDFGVTADDTFPEWLSYDLLRQKAVRKLALKQLAIRLLLRPAIAHPYSGLRQHYASSAGVPKLNVAELLRELNSIRYRIRDLKSMKDANIDDLVKDLRVRDFKTMASENEKLDKEISQLTKQYLEDRIPLQEFLLRLASNLLQSTDPDRPFALKHLLIAFSKTRQNDLGDLVLKTLLPNKFTLDAPLILSILNFYRRSKNLKGFDLFLELLRGDSFPVDLGNLSYYERVVINGVELSVPPVASANPVVYTILITTCLRFNQPDRADAYAEAAKAAGCSDNFIILNAYLKFYAIRSDWEKGTQTIKRALAYMISSSQLPLYEVERLVVLLVHLCDSCKRYDVSRAIIKAAVENKFNWRSAQMQTDIFFPTDPELRRWHAAENRLTTTNEEKSQWERYLNFVTAIQEQLDELTLPQEGSYARRWHKLVGTYSQQVLSAALEGCPTPNKKPKDNAQQFFKLFDVEDDKFYQAEATAKAHQKEIMALKDQVAQLKRMVFDLAKQAPANGNANSNPNDLGQLKEKLKPANSHVVEPQSINIRYVES</sequence>
<keyword evidence="3" id="KW-1185">Reference proteome</keyword>
<name>A0A8H6A153_PETAA</name>
<reference evidence="2 3" key="1">
    <citation type="submission" date="2019-04" db="EMBL/GenBank/DDBJ databases">
        <title>Aspergillus burnettii sp. nov., novel species from soil in southeast Queensland.</title>
        <authorList>
            <person name="Gilchrist C.L.M."/>
            <person name="Pitt J.I."/>
            <person name="Lange L."/>
            <person name="Lacey H.J."/>
            <person name="Vuong D."/>
            <person name="Midgley D.J."/>
            <person name="Greenfield P."/>
            <person name="Bradbury M."/>
            <person name="Lacey E."/>
            <person name="Busk P.K."/>
            <person name="Pilgaard B."/>
            <person name="Chooi Y.H."/>
            <person name="Piggott A.M."/>
        </authorList>
    </citation>
    <scope>NUCLEOTIDE SEQUENCE [LARGE SCALE GENOMIC DNA]</scope>
    <source>
        <strain evidence="2 3">FRR 5400</strain>
    </source>
</reference>
<feature type="coiled-coil region" evidence="1">
    <location>
        <begin position="258"/>
        <end position="315"/>
    </location>
</feature>
<gene>
    <name evidence="2" type="ORF">ETB97_002585</name>
</gene>